<feature type="domain" description="Transketolase-like pyrimidine-binding" evidence="4">
    <location>
        <begin position="458"/>
        <end position="637"/>
    </location>
</feature>
<comment type="cofactor">
    <cofactor evidence="1">
        <name>thiamine diphosphate</name>
        <dbReference type="ChEBI" id="CHEBI:58937"/>
    </cofactor>
</comment>
<dbReference type="Pfam" id="PF02779">
    <property type="entry name" value="Transket_pyr"/>
    <property type="match status" value="1"/>
</dbReference>
<accession>A0A9K3L3D8</accession>
<keyword evidence="2" id="KW-0560">Oxidoreductase</keyword>
<evidence type="ECO:0000313" key="6">
    <source>
        <dbReference type="Proteomes" id="UP000693970"/>
    </source>
</evidence>
<evidence type="ECO:0000313" key="5">
    <source>
        <dbReference type="EMBL" id="KAG7354889.1"/>
    </source>
</evidence>
<dbReference type="OrthoDB" id="192577at2759"/>
<dbReference type="GO" id="GO:0007584">
    <property type="term" value="P:response to nutrient"/>
    <property type="evidence" value="ECO:0007669"/>
    <property type="project" value="TreeGrafter"/>
</dbReference>
<comment type="caution">
    <text evidence="5">The sequence shown here is derived from an EMBL/GenBank/DDBJ whole genome shotgun (WGS) entry which is preliminary data.</text>
</comment>
<proteinExistence type="predicted"/>
<keyword evidence="6" id="KW-1185">Reference proteome</keyword>
<dbReference type="AlphaFoldDB" id="A0A9K3L3D8"/>
<gene>
    <name evidence="5" type="ORF">IV203_004245</name>
</gene>
<name>A0A9K3L3D8_9STRA</name>
<evidence type="ECO:0000256" key="3">
    <source>
        <dbReference type="ARBA" id="ARBA00051764"/>
    </source>
</evidence>
<reference evidence="5" key="2">
    <citation type="submission" date="2021-04" db="EMBL/GenBank/DDBJ databases">
        <authorList>
            <person name="Podell S."/>
        </authorList>
    </citation>
    <scope>NUCLEOTIDE SEQUENCE</scope>
    <source>
        <strain evidence="5">Hildebrandi</strain>
    </source>
</reference>
<protein>
    <submittedName>
        <fullName evidence="5">Pyruvate dehydrogenase</fullName>
    </submittedName>
</protein>
<dbReference type="GO" id="GO:0003863">
    <property type="term" value="F:branched-chain 2-oxo acid dehydrogenase activity"/>
    <property type="evidence" value="ECO:0007669"/>
    <property type="project" value="UniProtKB-EC"/>
</dbReference>
<dbReference type="PANTHER" id="PTHR42980:SF1">
    <property type="entry name" value="2-OXOISOVALERATE DEHYDROGENASE SUBUNIT BETA, MITOCHONDRIAL"/>
    <property type="match status" value="1"/>
</dbReference>
<dbReference type="PANTHER" id="PTHR42980">
    <property type="entry name" value="2-OXOISOVALERATE DEHYDROGENASE SUBUNIT BETA-RELATED"/>
    <property type="match status" value="1"/>
</dbReference>
<sequence>MASHTIMNLTFHCHRVSQKYLRSLSSSSVWEAFGSSHGSKIRDLPEVKAMSNLLGFLKELGHGTSNHSSSHSNTMPIKAIPSRFNEESYEHLLSRKEYLLSLDAAMMTFLLHVNARIASMVGVGYYTIGPCGEEALASAGVVFENQDSTALHYRHTAISLSRQLQQRISNFEDYDSVLDDLILGRARGYTVSRNDPVTGGVHCSIGGGENEFLVTSTLSSQCPPAVGRALGYSMADEMGLNRNRGKAVSFVTIGDGSLHNHHFLSSLTLARHAKHLQIKCPVIFGISDNGMSISYKTKQYVDTVFPATGNDPLMPVFRANGQDILSVYDKTKLAVDFARKYQSPSVLLYRNLVRRFGHAATDRQNAYLDPDTIQSMTDSCVLEASMRQATEVLNYTTYAELYDRFQEILKKTESAFSKAMDEPKVSFDDMIERVSVPIVPVPPYRESWKKNATIEKPQVMRKHMTRVLEEVLEADPSVCYLGEDVRHGGYYLVTEGLSSKFPKRIIDFPPDETTLLGAALGFSQLGMTPIVEIPYAKYLDCGADMFYEIAIQHWLSRPKKNEEGHIQGMIIRMQGFDRGLFGGNFHTHNSLAHIPPGVDVVCFSNGEDYVRGFRHALLQAKHGRIVMLVDCTNLLNLRHVHEKDRSWEMPYPSNPTDMTDFDQVHQYLGGTGKSDSPSISVAKIAIVSYGNGVVTSLQARRGLVQRKVIQDEDQVDIIDCPFLSGVPRGLEEILGNYNQVLFADICKEGPGSNVFSSMITSLKQRESLPESWAFVGAPRTYNPLGSTVTFLNTNTIEGAVEQLLKSNAK</sequence>
<reference evidence="5" key="1">
    <citation type="journal article" date="2021" name="Sci. Rep.">
        <title>Diploid genomic architecture of Nitzschia inconspicua, an elite biomass production diatom.</title>
        <authorList>
            <person name="Oliver A."/>
            <person name="Podell S."/>
            <person name="Pinowska A."/>
            <person name="Traller J.C."/>
            <person name="Smith S.R."/>
            <person name="McClure R."/>
            <person name="Beliaev A."/>
            <person name="Bohutskyi P."/>
            <person name="Hill E.A."/>
            <person name="Rabines A."/>
            <person name="Zheng H."/>
            <person name="Allen L.Z."/>
            <person name="Kuo A."/>
            <person name="Grigoriev I.V."/>
            <person name="Allen A.E."/>
            <person name="Hazlebeck D."/>
            <person name="Allen E.E."/>
        </authorList>
    </citation>
    <scope>NUCLEOTIDE SEQUENCE</scope>
    <source>
        <strain evidence="5">Hildebrandi</strain>
    </source>
</reference>
<evidence type="ECO:0000259" key="4">
    <source>
        <dbReference type="SMART" id="SM00861"/>
    </source>
</evidence>
<dbReference type="Pfam" id="PF00676">
    <property type="entry name" value="E1_dh"/>
    <property type="match status" value="1"/>
</dbReference>
<dbReference type="SMART" id="SM00861">
    <property type="entry name" value="Transket_pyr"/>
    <property type="match status" value="1"/>
</dbReference>
<dbReference type="EMBL" id="JAGRRH010000016">
    <property type="protein sequence ID" value="KAG7354889.1"/>
    <property type="molecule type" value="Genomic_DNA"/>
</dbReference>
<comment type="catalytic activity">
    <reaction evidence="3">
        <text>N(6)-[(R)-lipoyl]-L-lysyl-[protein] + 3-methyl-2-oxobutanoate + H(+) = N(6)-[(R)-S(8)-2-methylpropanoyldihydrolipoyl]-L-lysyl-[protein] + CO2</text>
        <dbReference type="Rhea" id="RHEA:13457"/>
        <dbReference type="Rhea" id="RHEA-COMP:10474"/>
        <dbReference type="Rhea" id="RHEA-COMP:10497"/>
        <dbReference type="ChEBI" id="CHEBI:11851"/>
        <dbReference type="ChEBI" id="CHEBI:15378"/>
        <dbReference type="ChEBI" id="CHEBI:16526"/>
        <dbReference type="ChEBI" id="CHEBI:83099"/>
        <dbReference type="ChEBI" id="CHEBI:83142"/>
        <dbReference type="EC" id="1.2.4.4"/>
    </reaction>
    <physiologicalReaction direction="left-to-right" evidence="3">
        <dbReference type="Rhea" id="RHEA:13458"/>
    </physiologicalReaction>
</comment>
<dbReference type="InterPro" id="IPR001017">
    <property type="entry name" value="DH_E1"/>
</dbReference>
<dbReference type="InterPro" id="IPR005475">
    <property type="entry name" value="Transketolase-like_Pyr-bd"/>
</dbReference>
<dbReference type="GO" id="GO:0009083">
    <property type="term" value="P:branched-chain amino acid catabolic process"/>
    <property type="evidence" value="ECO:0007669"/>
    <property type="project" value="TreeGrafter"/>
</dbReference>
<dbReference type="Proteomes" id="UP000693970">
    <property type="component" value="Unassembled WGS sequence"/>
</dbReference>
<organism evidence="5 6">
    <name type="scientific">Nitzschia inconspicua</name>
    <dbReference type="NCBI Taxonomy" id="303405"/>
    <lineage>
        <taxon>Eukaryota</taxon>
        <taxon>Sar</taxon>
        <taxon>Stramenopiles</taxon>
        <taxon>Ochrophyta</taxon>
        <taxon>Bacillariophyta</taxon>
        <taxon>Bacillariophyceae</taxon>
        <taxon>Bacillariophycidae</taxon>
        <taxon>Bacillariales</taxon>
        <taxon>Bacillariaceae</taxon>
        <taxon>Nitzschia</taxon>
    </lineage>
</organism>
<keyword evidence="5" id="KW-0670">Pyruvate</keyword>
<evidence type="ECO:0000256" key="2">
    <source>
        <dbReference type="ARBA" id="ARBA00023002"/>
    </source>
</evidence>
<evidence type="ECO:0000256" key="1">
    <source>
        <dbReference type="ARBA" id="ARBA00001964"/>
    </source>
</evidence>